<dbReference type="CDD" id="cd19534">
    <property type="entry name" value="E_NRPS"/>
    <property type="match status" value="1"/>
</dbReference>
<dbReference type="Proteomes" id="UP000385207">
    <property type="component" value="Unassembled WGS sequence"/>
</dbReference>
<keyword evidence="5" id="KW-0677">Repeat</keyword>
<dbReference type="OrthoDB" id="9757559at2"/>
<dbReference type="InterPro" id="IPR006162">
    <property type="entry name" value="Ppantetheine_attach_site"/>
</dbReference>
<dbReference type="InterPro" id="IPR036736">
    <property type="entry name" value="ACP-like_sf"/>
</dbReference>
<dbReference type="InterPro" id="IPR020806">
    <property type="entry name" value="PKS_PP-bd"/>
</dbReference>
<dbReference type="InterPro" id="IPR023213">
    <property type="entry name" value="CAT-like_dom_sf"/>
</dbReference>
<dbReference type="CDD" id="cd17649">
    <property type="entry name" value="A_NRPS_PvdJ-like"/>
    <property type="match status" value="1"/>
</dbReference>
<evidence type="ECO:0000256" key="2">
    <source>
        <dbReference type="ARBA" id="ARBA00006432"/>
    </source>
</evidence>
<dbReference type="InterPro" id="IPR010071">
    <property type="entry name" value="AA_adenyl_dom"/>
</dbReference>
<dbReference type="FunFam" id="3.40.50.980:FF:000002">
    <property type="entry name" value="Enterobactin synthetase component F"/>
    <property type="match status" value="1"/>
</dbReference>
<dbReference type="PANTHER" id="PTHR45527:SF1">
    <property type="entry name" value="FATTY ACID SYNTHASE"/>
    <property type="match status" value="1"/>
</dbReference>
<dbReference type="GO" id="GO:0009366">
    <property type="term" value="C:enterobactin synthetase complex"/>
    <property type="evidence" value="ECO:0007669"/>
    <property type="project" value="TreeGrafter"/>
</dbReference>
<sequence>MNAEDSLKLARRFIGLPLEKRQMFLGALHKEGVDFARFPIPADVEAEDRQALSYAQQRMWFLWQLDPQSGAYNLPGAVRLTGQLSLPALEQAFASLVERHETLRTVFQRQADDTLLQVPASAPLVIDHVDLRPLPAAEREMAVAQAAERQSVLPFDLSVGPLLRVTLLKLADQEHVLLLTLHHIVSDGWSMNVLIDEFIRCYDAFEAGTQPQLAPLPIQYSDYALWQRRWLEAGEQARQLEYWQAQLGDEHPVLELPTDHPRPAMPSYRGTRYEFAVDAELAEQLRTTAHKHNITLFMLLLGAFNVLLHRYTGQTDIRVGAPIANRNRAEIEGLIGFFVNTQVLRTQLDGQTRVDELLRAIKETALGAQAHQDLPFERLVEALKLERCLSHTPLFQVMYNHQPLVADISAVSTASGLVLGVIEWEGRTTQFDLTLDTYEKGGRLHAALTYANDLFDAATIARMAQHWTHLLHGMVSDSQQRISELPLLEQAEYQRIVHDWNRADESFQQDLCIHELISQQVAEKPTALAVTFATRQLTYAELDTQANRLAHKLIELGVGPEVRVGVAMQRSDTLLVALLAVLKAGGAYVPLDPDYPAERVAYMLEDSRALVLLTEPSVAATLNVTADTQVLLMEDRAWADYPGSAPVTPVTPDNLAYVIYTSGSTGKPKGVAIAHRNVLALIDWSKSVYSREDIQGVLASTSVCFDLSVWELFVTLANGGSLIIARNALELPHLPARDQVRLINTVPSAINALQRDGRIPPGVRIINLAGEPLKQSLVEALYQQSTVEHVYDLYGPSEDTTYSTWTRREAGGRANIGRPLKHTASYVLDAELQPVPQGVSAELYLSGAGITRGYLARPGMTAEKYVPNPFASNGERLYRTGDLTRYQADGALQYVGRIDHQVKVRGFRIELGEIEARLLQQDAVRELAVLTQDGVNGQQLVAYIVPTDPELLDDIDAQATLRETLKAALRQHLPDYMVPAFLLFLAQLPLTPNGKLDRKALPAIDGTQQQRVHVAPRSALEKSLAAIWQDVLAIDNVGLEDNFFELGGDSIVSMQVVSRARQAGIVLSPKDLFQHQTICSLAQAARSDEQQLTDQGPAVGAVALAPVQQWFFEQSIPERQHWNQSLLLVPREALNVEALERALEQLLTHHDSLRLRYEQSESGWQQAYAAPITESVLWQRQAQSVEALNALCDEAQRSLDLQNGPLLRALLVAMADGTERLLLVIHHLAVDGVSWRVLLEDLQQFYSGNGSMAKTSTYQRWVERLQAHVPAFENSLGHWQTQLQGAPADLPCERPGGALENRFEHKIELKFDTEQTRKLLQQAPAAYRTQVNDLLLTALARSVCRWSGQGSTLIQLEGHGREDLFDDIDLTRTVGWFTSLFPVNLIPTSDLGASIKAIKEQLRAVPDKGLGYGALRYLGTVPIRAGLAALPQPRITFNYLGQFDRQFDDAAMFVPSSEGNGVAQDPSAPLGNWLTVEGQVYGGELSLSWGFSREMFDTATIQRLADDYAQELNGLIEHCCALEATQATPSDFPLARIDQAQLDALPVEVWTLEDLYPLSPMQQGMLFHTLYEPEVGAYISQLRLDIQGLDPKRFAHAWQAAVERHDILRSSFHWQGLDTAHQAIVRQVALPLEVLEATDADALADAERAQGFDLGTAPLWRLKLVRTGADAWHLIYTSHHILMDGWSNAQLLAEVIQHYAAGQSLPSPSGQYRDYLGWLQQQSAAAGEQFWTAALAPLQAPTLLAEALRPPVGAEGSEEYRVALDSRTTKGLAEFARQQKVTLNTLLQAAWSLLLQRYTGQDCVVFGATVAGRSAPLQGIEEQLGLFINTLPLVCAMKPDQTVSQWLGELQGLNLAMREFEHVPLYDIQGWAGQQGSALFDSLLVFENFPVAEALKQGAPAGLSFGNLHNHERTHYPLTLGIELGESLSLDFSYDAARFSAVQIAGLSANLQHLLGQIVALPNAALGELELLDAAARHALLAISQPPAVELSTTLLAHEQIVARAAATPQALALQVDGQSLSYGQLNAQANRLAHRLIGNGAGPGKRVGLALHRGPQLIVSLLAVLKSGAAYVPLDPKYPVERLAYMIDDSRLDLLLCESGLLEEVPGVLRLSLEDNTNYPDNDPQNHTPPVGAKLARESGSSVAEDLAYIIYTSGSTGQPKGVAIAHAALREFCQSAADYSRLSASDRVLQFATFSFDGFVEQCFPALCVGAALIMRGDDVWDAGRLAAEIVRHGVTVADLPAAYWYLLARECASGGVSSLGDLRQVHVGGEAMSVEGLRLWHQAGLSHVRLLNTYGPTEATVVSSVHQCRVEDASDAFGIPIGRAIAGRALYVLDAAGQLLPNGGVGELCIGAPASLAQSYFDRPALTAERFLPDPFAREPGARLYRSGDLARYNVDGNLEYVGRIDHQVKIRGFRIEMGEIEACLQAREEVREAAVIAQDGAQLVAYVVASGVVVSQADYLEGLKAVLRQSLPEYMVPSQLILLAELPLNNNGKLDRKALPRAEAGDAQREFVAPAEGLETHLALIWQEVLQVEQVGRNDNFFELGGHSLLVLQVISRVRQQLTLELSVSSLFSAANLAEFAERAARASISGQPVLQRAAADQPQILSYAQQRQWILWQLDPRSPAYNIPAALRLKGTLNRAALREAFAQLQARHQTLRTTFEQDGLQARPVLHENLSLQLQERHCDQLSIDSAVAEEIARPFDLRNGPLWRALLLQVNANEHVLVLTVHHIAADGWSMQVMVDEFSTLYQAGVEGHAANLGSLPVHYSDYARWQRDWLQAGEGARQLNWWREQLAGSQAPLELPSELTRPARRTERGASLVLNVDRELLVGLRQRAQEQQVTLFMLLLASFQTLLHRQSGQSSISVGVPSAGRSRIETEGLIGFFINTQVLRAEIDGQQTFSTLLQQVKQVALGAQANQDLPFEQLVDALQPGRSLNHSPLFQVLYNHQQQLGASVERTVAGLQVERLQWQQHTTQFDLVLDTQEQGEALDANLTYATDLYDEMSMQRLAEQWLNLLRAVVIDPQQRVAELPLLQAPQYDALIRHWNPAFQAQPPSPTLHQLFEAQAAQRPNAIALTYEGEQLTYAALNAQANRLARKLREQGVGPEVRVGIATERAMPLVVGLLAILKAGGAYVPLDPQYPAERLSYMIEDSGIALLLTQQQLIDGLPCRDGVQVLSLESLSLDAYSADNLSALAAPENLAYVIYTSGSTGRPKGALLSHGNVGRLLTATAGEFDFGPDDVWTLFHSYAFDFSVWELFGSLCTGGRLVIVPYYISREPQAFHRLLCDEGVTVLNQTPTAFRQLLPIACASPRNMALRQVIFGGEALEVASLRPWFERFGDQRPTLVNMYGITETTVHVTYRAIRLADLDGKAQSPIGLPIRDLRWYLLDSQLQPVPMGVAGELYIAGAGLARGYHGRFGLTAERFVPSPFDAAQRLYRSGDLARQRTDGSIDYLGRIDQQVKIRGFRIELGEIEAALLAQPGVRQAVLSVHSGDGGPQLCAYVVAEQTPHDPIAWRDTLRAALKVDLPDYMVPSHWRLLEALPLTGNGKLDRKALPLPDAEDWQRPFEAPEGDLERHLAAIWADVLGVAQIGRRDNFFESGGHSLLAAQASARVELELGIELPLRALFESTDLQAYAALAGQHAPADNDARLDALESLLDEMEIN</sequence>
<evidence type="ECO:0000313" key="7">
    <source>
        <dbReference type="EMBL" id="VVO87695.1"/>
    </source>
</evidence>
<dbReference type="FunFam" id="3.40.50.980:FF:000001">
    <property type="entry name" value="Non-ribosomal peptide synthetase"/>
    <property type="match status" value="3"/>
</dbReference>
<dbReference type="NCBIfam" id="NF004282">
    <property type="entry name" value="PRK05691.1"/>
    <property type="match status" value="6"/>
</dbReference>
<comment type="cofactor">
    <cofactor evidence="1">
        <name>pantetheine 4'-phosphate</name>
        <dbReference type="ChEBI" id="CHEBI:47942"/>
    </cofactor>
</comment>
<dbReference type="EMBL" id="CABVII010000008">
    <property type="protein sequence ID" value="VVO87695.1"/>
    <property type="molecule type" value="Genomic_DNA"/>
</dbReference>
<organism evidence="7 8">
    <name type="scientific">Pseudomonas fluorescens</name>
    <dbReference type="NCBI Taxonomy" id="294"/>
    <lineage>
        <taxon>Bacteria</taxon>
        <taxon>Pseudomonadati</taxon>
        <taxon>Pseudomonadota</taxon>
        <taxon>Gammaproteobacteria</taxon>
        <taxon>Pseudomonadales</taxon>
        <taxon>Pseudomonadaceae</taxon>
        <taxon>Pseudomonas</taxon>
    </lineage>
</organism>
<comment type="similarity">
    <text evidence="2">Belongs to the ATP-dependent AMP-binding enzyme family.</text>
</comment>
<evidence type="ECO:0000256" key="5">
    <source>
        <dbReference type="ARBA" id="ARBA00022737"/>
    </source>
</evidence>
<dbReference type="InterPro" id="IPR020845">
    <property type="entry name" value="AMP-binding_CS"/>
</dbReference>
<dbReference type="CDD" id="cd19531">
    <property type="entry name" value="LCL_NRPS-like"/>
    <property type="match status" value="2"/>
</dbReference>
<dbReference type="GO" id="GO:0043041">
    <property type="term" value="P:amino acid activation for nonribosomal peptide biosynthetic process"/>
    <property type="evidence" value="ECO:0007669"/>
    <property type="project" value="TreeGrafter"/>
</dbReference>
<dbReference type="FunFam" id="3.30.559.10:FF:000012">
    <property type="entry name" value="Non-ribosomal peptide synthetase"/>
    <property type="match status" value="2"/>
</dbReference>
<accession>A0A5E7JGD6</accession>
<dbReference type="InterPro" id="IPR042099">
    <property type="entry name" value="ANL_N_sf"/>
</dbReference>
<dbReference type="Gene3D" id="3.40.50.980">
    <property type="match status" value="4"/>
</dbReference>
<dbReference type="InterPro" id="IPR010060">
    <property type="entry name" value="NRPS_synth"/>
</dbReference>
<dbReference type="RefSeq" id="WP_150783883.1">
    <property type="nucleotide sequence ID" value="NZ_CABVII010000008.1"/>
</dbReference>
<dbReference type="FunFam" id="3.40.50.12780:FF:000012">
    <property type="entry name" value="Non-ribosomal peptide synthetase"/>
    <property type="match status" value="2"/>
</dbReference>
<dbReference type="PROSITE" id="PS00455">
    <property type="entry name" value="AMP_BINDING"/>
    <property type="match status" value="3"/>
</dbReference>
<feature type="domain" description="Carrier" evidence="6">
    <location>
        <begin position="2517"/>
        <end position="2592"/>
    </location>
</feature>
<dbReference type="NCBIfam" id="TIGR01720">
    <property type="entry name" value="NRPS-para261"/>
    <property type="match status" value="1"/>
</dbReference>
<dbReference type="GO" id="GO:0031177">
    <property type="term" value="F:phosphopantetheine binding"/>
    <property type="evidence" value="ECO:0007669"/>
    <property type="project" value="InterPro"/>
</dbReference>
<evidence type="ECO:0000256" key="4">
    <source>
        <dbReference type="ARBA" id="ARBA00022553"/>
    </source>
</evidence>
<evidence type="ECO:0000256" key="1">
    <source>
        <dbReference type="ARBA" id="ARBA00001957"/>
    </source>
</evidence>
<dbReference type="CDD" id="cd17643">
    <property type="entry name" value="A_NRPS_Cytc1-like"/>
    <property type="match status" value="1"/>
</dbReference>
<dbReference type="NCBIfam" id="TIGR01733">
    <property type="entry name" value="AA-adenyl-dom"/>
    <property type="match status" value="3"/>
</dbReference>
<dbReference type="SUPFAM" id="SSF56801">
    <property type="entry name" value="Acetyl-CoA synthetase-like"/>
    <property type="match status" value="3"/>
</dbReference>
<feature type="domain" description="Carrier" evidence="6">
    <location>
        <begin position="1015"/>
        <end position="1089"/>
    </location>
</feature>
<dbReference type="Pfam" id="PF00501">
    <property type="entry name" value="AMP-binding"/>
    <property type="match status" value="3"/>
</dbReference>
<evidence type="ECO:0000256" key="3">
    <source>
        <dbReference type="ARBA" id="ARBA00022450"/>
    </source>
</evidence>
<dbReference type="Gene3D" id="1.10.1200.10">
    <property type="entry name" value="ACP-like"/>
    <property type="match status" value="3"/>
</dbReference>
<protein>
    <submittedName>
        <fullName evidence="7">Linear gramicidin synthase subunit D</fullName>
    </submittedName>
</protein>
<dbReference type="Gene3D" id="3.30.559.30">
    <property type="entry name" value="Nonribosomal peptide synthetase, condensation domain"/>
    <property type="match status" value="4"/>
</dbReference>
<dbReference type="Gene3D" id="3.40.50.12780">
    <property type="entry name" value="N-terminal domain of ligase-like"/>
    <property type="match status" value="1"/>
</dbReference>
<dbReference type="CDD" id="cd19543">
    <property type="entry name" value="DCL_NRPS"/>
    <property type="match status" value="1"/>
</dbReference>
<dbReference type="NCBIfam" id="NF003417">
    <property type="entry name" value="PRK04813.1"/>
    <property type="match status" value="3"/>
</dbReference>
<keyword evidence="4" id="KW-0597">Phosphoprotein</keyword>
<dbReference type="PROSITE" id="PS50075">
    <property type="entry name" value="CARRIER"/>
    <property type="match status" value="3"/>
</dbReference>
<dbReference type="InterPro" id="IPR001242">
    <property type="entry name" value="Condensation_dom"/>
</dbReference>
<dbReference type="InterPro" id="IPR045851">
    <property type="entry name" value="AMP-bd_C_sf"/>
</dbReference>
<dbReference type="Gene3D" id="2.30.38.10">
    <property type="entry name" value="Luciferase, Domain 3"/>
    <property type="match status" value="2"/>
</dbReference>
<dbReference type="Pfam" id="PF00550">
    <property type="entry name" value="PP-binding"/>
    <property type="match status" value="3"/>
</dbReference>
<dbReference type="Pfam" id="PF13193">
    <property type="entry name" value="AMP-binding_C"/>
    <property type="match status" value="3"/>
</dbReference>
<dbReference type="GO" id="GO:0047527">
    <property type="term" value="F:2,3-dihydroxybenzoate-serine ligase activity"/>
    <property type="evidence" value="ECO:0007669"/>
    <property type="project" value="TreeGrafter"/>
</dbReference>
<feature type="domain" description="Carrier" evidence="6">
    <location>
        <begin position="3574"/>
        <end position="3649"/>
    </location>
</feature>
<dbReference type="Gene3D" id="3.30.559.10">
    <property type="entry name" value="Chloramphenicol acetyltransferase-like domain"/>
    <property type="match status" value="4"/>
</dbReference>
<dbReference type="SUPFAM" id="SSF47336">
    <property type="entry name" value="ACP-like"/>
    <property type="match status" value="3"/>
</dbReference>
<reference evidence="7 8" key="1">
    <citation type="submission" date="2019-09" db="EMBL/GenBank/DDBJ databases">
        <authorList>
            <person name="Chandra G."/>
            <person name="Truman W A."/>
        </authorList>
    </citation>
    <scope>NUCLEOTIDE SEQUENCE [LARGE SCALE GENOMIC DNA]</scope>
    <source>
        <strain evidence="7">PS862</strain>
    </source>
</reference>
<dbReference type="Pfam" id="PF00668">
    <property type="entry name" value="Condensation"/>
    <property type="match status" value="4"/>
</dbReference>
<evidence type="ECO:0000313" key="8">
    <source>
        <dbReference type="Proteomes" id="UP000385207"/>
    </source>
</evidence>
<gene>
    <name evidence="7" type="primary">lgrD_1</name>
    <name evidence="7" type="ORF">PS862_02170</name>
</gene>
<dbReference type="InterPro" id="IPR025110">
    <property type="entry name" value="AMP-bd_C"/>
</dbReference>
<dbReference type="FunFam" id="2.30.38.10:FF:000001">
    <property type="entry name" value="Non-ribosomal peptide synthetase PvdI"/>
    <property type="match status" value="2"/>
</dbReference>
<dbReference type="FunFam" id="1.10.1200.10:FF:000005">
    <property type="entry name" value="Nonribosomal peptide synthetase 1"/>
    <property type="match status" value="3"/>
</dbReference>
<keyword evidence="3" id="KW-0596">Phosphopantetheine</keyword>
<evidence type="ECO:0000259" key="6">
    <source>
        <dbReference type="PROSITE" id="PS50075"/>
    </source>
</evidence>
<dbReference type="GO" id="GO:0005829">
    <property type="term" value="C:cytosol"/>
    <property type="evidence" value="ECO:0007669"/>
    <property type="project" value="TreeGrafter"/>
</dbReference>
<name>A0A5E7JGD6_PSEFL</name>
<dbReference type="FunFam" id="3.30.300.30:FF:000010">
    <property type="entry name" value="Enterobactin synthetase component F"/>
    <property type="match status" value="3"/>
</dbReference>
<dbReference type="SMART" id="SM00823">
    <property type="entry name" value="PKS_PP"/>
    <property type="match status" value="3"/>
</dbReference>
<dbReference type="GO" id="GO:0009239">
    <property type="term" value="P:enterobactin biosynthetic process"/>
    <property type="evidence" value="ECO:0007669"/>
    <property type="project" value="TreeGrafter"/>
</dbReference>
<dbReference type="Gene3D" id="3.30.300.30">
    <property type="match status" value="3"/>
</dbReference>
<dbReference type="SUPFAM" id="SSF52777">
    <property type="entry name" value="CoA-dependent acyltransferases"/>
    <property type="match status" value="8"/>
</dbReference>
<dbReference type="PANTHER" id="PTHR45527">
    <property type="entry name" value="NONRIBOSOMAL PEPTIDE SYNTHETASE"/>
    <property type="match status" value="1"/>
</dbReference>
<dbReference type="InterPro" id="IPR000873">
    <property type="entry name" value="AMP-dep_synth/lig_dom"/>
</dbReference>
<dbReference type="InterPro" id="IPR009081">
    <property type="entry name" value="PP-bd_ACP"/>
</dbReference>
<proteinExistence type="inferred from homology"/>
<dbReference type="PROSITE" id="PS00012">
    <property type="entry name" value="PHOSPHOPANTETHEINE"/>
    <property type="match status" value="3"/>
</dbReference>